<evidence type="ECO:0000313" key="1">
    <source>
        <dbReference type="Proteomes" id="UP000887581"/>
    </source>
</evidence>
<dbReference type="AlphaFoldDB" id="A0A915PDR2"/>
<keyword evidence="1" id="KW-1185">Reference proteome</keyword>
<dbReference type="WBParaSite" id="sdigi.contig112.g4577.t1">
    <property type="protein sequence ID" value="sdigi.contig112.g4577.t1"/>
    <property type="gene ID" value="sdigi.contig112.g4577"/>
</dbReference>
<organism evidence="1 2">
    <name type="scientific">Setaria digitata</name>
    <dbReference type="NCBI Taxonomy" id="48799"/>
    <lineage>
        <taxon>Eukaryota</taxon>
        <taxon>Metazoa</taxon>
        <taxon>Ecdysozoa</taxon>
        <taxon>Nematoda</taxon>
        <taxon>Chromadorea</taxon>
        <taxon>Rhabditida</taxon>
        <taxon>Spirurina</taxon>
        <taxon>Spiruromorpha</taxon>
        <taxon>Filarioidea</taxon>
        <taxon>Setariidae</taxon>
        <taxon>Setaria</taxon>
    </lineage>
</organism>
<dbReference type="Proteomes" id="UP000887581">
    <property type="component" value="Unplaced"/>
</dbReference>
<evidence type="ECO:0000313" key="2">
    <source>
        <dbReference type="WBParaSite" id="sdigi.contig112.g4577.t1"/>
    </source>
</evidence>
<sequence>MKPNVNFKISLTHSLEENGEKAVLYDYNDDDDGMNNEYDDNKALSQVISIIGAETDGRRSSDVLPLFSTELTISFLTSKNCPALQRGLTCGKYNVYHYHRQCSIATIYCRRNLTNVREVAVYVAATGTDLNKNKSGLFVLPYLDRKDLFVPLLVVEKPHHGNGGKGELVCGSNGKWILYDINYRYEVEHLFCLVVEARNLNYLMDLAHPELKRVTPVVPFRRNDPEFFEFAK</sequence>
<proteinExistence type="predicted"/>
<protein>
    <submittedName>
        <fullName evidence="2">Uncharacterized protein</fullName>
    </submittedName>
</protein>
<reference evidence="2" key="1">
    <citation type="submission" date="2022-11" db="UniProtKB">
        <authorList>
            <consortium name="WormBaseParasite"/>
        </authorList>
    </citation>
    <scope>IDENTIFICATION</scope>
</reference>
<name>A0A915PDR2_9BILA</name>
<accession>A0A915PDR2</accession>